<dbReference type="AlphaFoldDB" id="A0AAU7DDN3"/>
<gene>
    <name evidence="3" type="ORF">P8935_16410</name>
</gene>
<accession>A0AAU7DDN3</accession>
<dbReference type="RefSeq" id="WP_348261374.1">
    <property type="nucleotide sequence ID" value="NZ_CP121196.1"/>
</dbReference>
<keyword evidence="1" id="KW-0175">Coiled coil</keyword>
<protein>
    <submittedName>
        <fullName evidence="3">Uncharacterized protein</fullName>
    </submittedName>
</protein>
<name>A0AAU7DDN3_9BACT</name>
<feature type="compositionally biased region" description="Polar residues" evidence="2">
    <location>
        <begin position="71"/>
        <end position="90"/>
    </location>
</feature>
<feature type="region of interest" description="Disordered" evidence="2">
    <location>
        <begin position="65"/>
        <end position="96"/>
    </location>
</feature>
<reference evidence="3" key="1">
    <citation type="submission" date="2023-03" db="EMBL/GenBank/DDBJ databases">
        <title>Edaphobacter sp.</title>
        <authorList>
            <person name="Huber K.J."/>
            <person name="Papendorf J."/>
            <person name="Pilke C."/>
            <person name="Bunk B."/>
            <person name="Sproeer C."/>
            <person name="Pester M."/>
        </authorList>
    </citation>
    <scope>NUCLEOTIDE SEQUENCE</scope>
    <source>
        <strain evidence="3">DSM 110680</strain>
    </source>
</reference>
<proteinExistence type="predicted"/>
<evidence type="ECO:0000256" key="1">
    <source>
        <dbReference type="SAM" id="Coils"/>
    </source>
</evidence>
<sequence>MKPNSGEVYRVAFDSANSELNDILGAYEELRARKDRIEKVVMALKPLLGAEEAAAAAAAVQSASDAANEAIQSQEEPTYQYQATNGNGASSDPFARRLDSALGHGVGRKFSRQF</sequence>
<dbReference type="EMBL" id="CP121196">
    <property type="protein sequence ID" value="XBH16147.1"/>
    <property type="molecule type" value="Genomic_DNA"/>
</dbReference>
<organism evidence="3">
    <name type="scientific">Telmatobacter sp. DSM 110680</name>
    <dbReference type="NCBI Taxonomy" id="3036704"/>
    <lineage>
        <taxon>Bacteria</taxon>
        <taxon>Pseudomonadati</taxon>
        <taxon>Acidobacteriota</taxon>
        <taxon>Terriglobia</taxon>
        <taxon>Terriglobales</taxon>
        <taxon>Acidobacteriaceae</taxon>
        <taxon>Telmatobacter</taxon>
    </lineage>
</organism>
<feature type="coiled-coil region" evidence="1">
    <location>
        <begin position="13"/>
        <end position="40"/>
    </location>
</feature>
<evidence type="ECO:0000256" key="2">
    <source>
        <dbReference type="SAM" id="MobiDB-lite"/>
    </source>
</evidence>
<evidence type="ECO:0000313" key="3">
    <source>
        <dbReference type="EMBL" id="XBH16147.1"/>
    </source>
</evidence>